<dbReference type="RefSeq" id="WP_267566179.1">
    <property type="nucleotide sequence ID" value="NZ_JAPNTZ010000010.1"/>
</dbReference>
<dbReference type="Pfam" id="PF00702">
    <property type="entry name" value="Hydrolase"/>
    <property type="match status" value="1"/>
</dbReference>
<evidence type="ECO:0000313" key="3">
    <source>
        <dbReference type="Proteomes" id="UP001151002"/>
    </source>
</evidence>
<dbReference type="SUPFAM" id="SSF56784">
    <property type="entry name" value="HAD-like"/>
    <property type="match status" value="1"/>
</dbReference>
<dbReference type="PANTHER" id="PTHR43434:SF1">
    <property type="entry name" value="PHOSPHOGLYCOLATE PHOSPHATASE"/>
    <property type="match status" value="1"/>
</dbReference>
<dbReference type="Gene3D" id="3.40.50.1000">
    <property type="entry name" value="HAD superfamily/HAD-like"/>
    <property type="match status" value="1"/>
</dbReference>
<dbReference type="Proteomes" id="UP001151002">
    <property type="component" value="Unassembled WGS sequence"/>
</dbReference>
<dbReference type="EMBL" id="JAPNTZ010000010">
    <property type="protein sequence ID" value="MCY1141778.1"/>
    <property type="molecule type" value="Genomic_DNA"/>
</dbReference>
<evidence type="ECO:0000256" key="1">
    <source>
        <dbReference type="SAM" id="MobiDB-lite"/>
    </source>
</evidence>
<name>A0ABT4B836_9ACTN</name>
<dbReference type="InterPro" id="IPR023214">
    <property type="entry name" value="HAD_sf"/>
</dbReference>
<organism evidence="2 3">
    <name type="scientific">Paractinoplanes pyxinae</name>
    <dbReference type="NCBI Taxonomy" id="2997416"/>
    <lineage>
        <taxon>Bacteria</taxon>
        <taxon>Bacillati</taxon>
        <taxon>Actinomycetota</taxon>
        <taxon>Actinomycetes</taxon>
        <taxon>Micromonosporales</taxon>
        <taxon>Micromonosporaceae</taxon>
        <taxon>Paractinoplanes</taxon>
    </lineage>
</organism>
<dbReference type="PANTHER" id="PTHR43434">
    <property type="entry name" value="PHOSPHOGLYCOLATE PHOSPHATASE"/>
    <property type="match status" value="1"/>
</dbReference>
<feature type="region of interest" description="Disordered" evidence="1">
    <location>
        <begin position="225"/>
        <end position="246"/>
    </location>
</feature>
<dbReference type="InterPro" id="IPR023198">
    <property type="entry name" value="PGP-like_dom2"/>
</dbReference>
<reference evidence="2" key="1">
    <citation type="submission" date="2022-11" db="EMBL/GenBank/DDBJ databases">
        <authorList>
            <person name="Somphong A."/>
            <person name="Phongsopitanun W."/>
        </authorList>
    </citation>
    <scope>NUCLEOTIDE SEQUENCE</scope>
    <source>
        <strain evidence="2">Pm04-4</strain>
    </source>
</reference>
<dbReference type="Gene3D" id="1.10.150.240">
    <property type="entry name" value="Putative phosphatase, domain 2"/>
    <property type="match status" value="1"/>
</dbReference>
<keyword evidence="3" id="KW-1185">Reference proteome</keyword>
<dbReference type="SFLD" id="SFLDG01129">
    <property type="entry name" value="C1.5:_HAD__Beta-PGM__Phosphata"/>
    <property type="match status" value="1"/>
</dbReference>
<protein>
    <submittedName>
        <fullName evidence="2">Haloacid dehalogenase-like hydrolase</fullName>
    </submittedName>
</protein>
<accession>A0ABT4B836</accession>
<sequence length="246" mass="26228">MRRLIMWDIDYTLLRGGGVTTMAWKAAFTELTGVAWRETPNFGGRTDMDICAEVFATHGVTDGSPEKFFPLYVAQIHRVKHLFAEQGALMPGVREVLARLGDDPEVVQTLVTGNHPDVAAAKLAAFELTDAFDAEVGGYGTDDSVRATLVRRSLERAEAKYSEPFRPVVIGDTGHDVTAALANGAFAVAVATGKVKMADLALAGAHAVLPDLSDVDATVDILLSDAQTPPPGGSREGLQHRRSSVA</sequence>
<dbReference type="InterPro" id="IPR050155">
    <property type="entry name" value="HAD-like_hydrolase_sf"/>
</dbReference>
<proteinExistence type="predicted"/>
<comment type="caution">
    <text evidence="2">The sequence shown here is derived from an EMBL/GenBank/DDBJ whole genome shotgun (WGS) entry which is preliminary data.</text>
</comment>
<dbReference type="SFLD" id="SFLDS00003">
    <property type="entry name" value="Haloacid_Dehalogenase"/>
    <property type="match status" value="1"/>
</dbReference>
<evidence type="ECO:0000313" key="2">
    <source>
        <dbReference type="EMBL" id="MCY1141778.1"/>
    </source>
</evidence>
<dbReference type="InterPro" id="IPR036412">
    <property type="entry name" value="HAD-like_sf"/>
</dbReference>
<gene>
    <name evidence="2" type="ORF">OWR29_27600</name>
</gene>